<reference evidence="1" key="2">
    <citation type="journal article" date="2015" name="Fish Shellfish Immunol.">
        <title>Early steps in the European eel (Anguilla anguilla)-Vibrio vulnificus interaction in the gills: Role of the RtxA13 toxin.</title>
        <authorList>
            <person name="Callol A."/>
            <person name="Pajuelo D."/>
            <person name="Ebbesson L."/>
            <person name="Teles M."/>
            <person name="MacKenzie S."/>
            <person name="Amaro C."/>
        </authorList>
    </citation>
    <scope>NUCLEOTIDE SEQUENCE</scope>
</reference>
<dbReference type="AlphaFoldDB" id="A0A0E9XRI9"/>
<accession>A0A0E9XRI9</accession>
<name>A0A0E9XRI9_ANGAN</name>
<dbReference type="EMBL" id="GBXM01003225">
    <property type="protein sequence ID" value="JAI05353.1"/>
    <property type="molecule type" value="Transcribed_RNA"/>
</dbReference>
<proteinExistence type="predicted"/>
<protein>
    <submittedName>
        <fullName evidence="1">Uncharacterized protein</fullName>
    </submittedName>
</protein>
<reference evidence="1" key="1">
    <citation type="submission" date="2014-11" db="EMBL/GenBank/DDBJ databases">
        <authorList>
            <person name="Amaro Gonzalez C."/>
        </authorList>
    </citation>
    <scope>NUCLEOTIDE SEQUENCE</scope>
</reference>
<evidence type="ECO:0000313" key="1">
    <source>
        <dbReference type="EMBL" id="JAI05353.1"/>
    </source>
</evidence>
<sequence>MLISDISMFMVVRLFVLVLAANLACSHFDLRTVTRVLSSRGGCEPC</sequence>
<organism evidence="1">
    <name type="scientific">Anguilla anguilla</name>
    <name type="common">European freshwater eel</name>
    <name type="synonym">Muraena anguilla</name>
    <dbReference type="NCBI Taxonomy" id="7936"/>
    <lineage>
        <taxon>Eukaryota</taxon>
        <taxon>Metazoa</taxon>
        <taxon>Chordata</taxon>
        <taxon>Craniata</taxon>
        <taxon>Vertebrata</taxon>
        <taxon>Euteleostomi</taxon>
        <taxon>Actinopterygii</taxon>
        <taxon>Neopterygii</taxon>
        <taxon>Teleostei</taxon>
        <taxon>Anguilliformes</taxon>
        <taxon>Anguillidae</taxon>
        <taxon>Anguilla</taxon>
    </lineage>
</organism>